<dbReference type="Proteomes" id="UP000186868">
    <property type="component" value="Unassembled WGS sequence"/>
</dbReference>
<evidence type="ECO:0000256" key="1">
    <source>
        <dbReference type="SAM" id="Coils"/>
    </source>
</evidence>
<dbReference type="EMBL" id="MRCB01000030">
    <property type="protein sequence ID" value="OKH20428.1"/>
    <property type="molecule type" value="Genomic_DNA"/>
</dbReference>
<evidence type="ECO:0000313" key="3">
    <source>
        <dbReference type="EMBL" id="OKH20428.1"/>
    </source>
</evidence>
<keyword evidence="4" id="KW-1185">Reference proteome</keyword>
<organism evidence="3 4">
    <name type="scientific">Hydrococcus rivularis NIES-593</name>
    <dbReference type="NCBI Taxonomy" id="1921803"/>
    <lineage>
        <taxon>Bacteria</taxon>
        <taxon>Bacillati</taxon>
        <taxon>Cyanobacteriota</taxon>
        <taxon>Cyanophyceae</taxon>
        <taxon>Pleurocapsales</taxon>
        <taxon>Hydrococcaceae</taxon>
        <taxon>Hydrococcus</taxon>
    </lineage>
</organism>
<protein>
    <submittedName>
        <fullName evidence="3">Uncharacterized protein</fullName>
    </submittedName>
</protein>
<feature type="compositionally biased region" description="Basic and acidic residues" evidence="2">
    <location>
        <begin position="1"/>
        <end position="10"/>
    </location>
</feature>
<dbReference type="STRING" id="1921803.NIES593_18805"/>
<evidence type="ECO:0000313" key="4">
    <source>
        <dbReference type="Proteomes" id="UP000186868"/>
    </source>
</evidence>
<feature type="region of interest" description="Disordered" evidence="2">
    <location>
        <begin position="1"/>
        <end position="30"/>
    </location>
</feature>
<reference evidence="3 4" key="1">
    <citation type="submission" date="2016-11" db="EMBL/GenBank/DDBJ databases">
        <title>Draft Genome Sequences of Nine Cyanobacterial Strains from Diverse Habitats.</title>
        <authorList>
            <person name="Zhu T."/>
            <person name="Hou S."/>
            <person name="Lu X."/>
            <person name="Hess W.R."/>
        </authorList>
    </citation>
    <scope>NUCLEOTIDE SEQUENCE [LARGE SCALE GENOMIC DNA]</scope>
    <source>
        <strain evidence="3 4">NIES-593</strain>
    </source>
</reference>
<name>A0A1U7HA63_9CYAN</name>
<keyword evidence="1" id="KW-0175">Coiled coil</keyword>
<accession>A0A1U7HA63</accession>
<dbReference type="OrthoDB" id="531313at2"/>
<feature type="coiled-coil region" evidence="1">
    <location>
        <begin position="35"/>
        <end position="72"/>
    </location>
</feature>
<dbReference type="RefSeq" id="WP_073601046.1">
    <property type="nucleotide sequence ID" value="NZ_MRCB01000030.1"/>
</dbReference>
<sequence length="223" mass="26919">MRRADRRTPNDDNALNNPRSRKKEPIPPRELEQLLANVRAQRDEWKQKAKENEEAATQLVTYQLKVNEWQERVTQNYQLYIEEQQKHQQTLCLYNEEKAKATEWLTKYQQADAQRQQYLTLYNEVKEELKYERRSKASIKGWETRRKRENERLKREIGEMTIVLRDSLERKEEAVNNLYILAERMDRIQQLVDSVEEESTNTPVGLLQKFQRIWLAIKEILAE</sequence>
<gene>
    <name evidence="3" type="ORF">NIES593_18805</name>
</gene>
<proteinExistence type="predicted"/>
<evidence type="ECO:0000256" key="2">
    <source>
        <dbReference type="SAM" id="MobiDB-lite"/>
    </source>
</evidence>
<comment type="caution">
    <text evidence="3">The sequence shown here is derived from an EMBL/GenBank/DDBJ whole genome shotgun (WGS) entry which is preliminary data.</text>
</comment>
<dbReference type="AlphaFoldDB" id="A0A1U7HA63"/>